<protein>
    <submittedName>
        <fullName evidence="2">Uncharacterized protein</fullName>
    </submittedName>
</protein>
<evidence type="ECO:0000313" key="3">
    <source>
        <dbReference type="Proteomes" id="UP000721442"/>
    </source>
</evidence>
<reference evidence="2" key="2">
    <citation type="journal article" date="2021" name="PeerJ">
        <title>Extensive microbial diversity within the chicken gut microbiome revealed by metagenomics and culture.</title>
        <authorList>
            <person name="Gilroy R."/>
            <person name="Ravi A."/>
            <person name="Getino M."/>
            <person name="Pursley I."/>
            <person name="Horton D.L."/>
            <person name="Alikhan N.F."/>
            <person name="Baker D."/>
            <person name="Gharbi K."/>
            <person name="Hall N."/>
            <person name="Watson M."/>
            <person name="Adriaenssens E.M."/>
            <person name="Foster-Nyarko E."/>
            <person name="Jarju S."/>
            <person name="Secka A."/>
            <person name="Antonio M."/>
            <person name="Oren A."/>
            <person name="Chaudhuri R.R."/>
            <person name="La Ragione R."/>
            <person name="Hildebrand F."/>
            <person name="Pallen M.J."/>
        </authorList>
    </citation>
    <scope>NUCLEOTIDE SEQUENCE</scope>
    <source>
        <strain evidence="2">B1-16210</strain>
    </source>
</reference>
<organism evidence="2 3">
    <name type="scientific">Candidatus Enterousia excrementavium</name>
    <dbReference type="NCBI Taxonomy" id="2840789"/>
    <lineage>
        <taxon>Bacteria</taxon>
        <taxon>Pseudomonadati</taxon>
        <taxon>Pseudomonadota</taxon>
        <taxon>Alphaproteobacteria</taxon>
        <taxon>Candidatus Enterousia</taxon>
    </lineage>
</organism>
<evidence type="ECO:0000256" key="1">
    <source>
        <dbReference type="SAM" id="Phobius"/>
    </source>
</evidence>
<comment type="caution">
    <text evidence="2">The sequence shown here is derived from an EMBL/GenBank/DDBJ whole genome shotgun (WGS) entry which is preliminary data.</text>
</comment>
<dbReference type="AlphaFoldDB" id="A0A940DE92"/>
<sequence>MEKITQQFKSEKLKTSLYGVCAVALIGWCVFRFTAIGAENARAVFNPARYAADAGAPVYAMEMQSGSGVLREPIEIKNNRALVSSVRVGKLRPGQRVGDGEIVSVSRDVDLNTGMHIVRTRGASDGLQYAEFETDGYFVPLYAVNNGVVMLDVDGTATPRNVDVVRTDAQNALVAGLHDGDVVILSHVDAGDKVQIVK</sequence>
<reference evidence="2" key="1">
    <citation type="submission" date="2020-10" db="EMBL/GenBank/DDBJ databases">
        <authorList>
            <person name="Gilroy R."/>
        </authorList>
    </citation>
    <scope>NUCLEOTIDE SEQUENCE</scope>
    <source>
        <strain evidence="2">B1-16210</strain>
    </source>
</reference>
<gene>
    <name evidence="2" type="ORF">IAC77_02875</name>
</gene>
<dbReference type="Proteomes" id="UP000721442">
    <property type="component" value="Unassembled WGS sequence"/>
</dbReference>
<keyword evidence="1" id="KW-0472">Membrane</keyword>
<name>A0A940DE92_9PROT</name>
<dbReference type="EMBL" id="JADINE010000036">
    <property type="protein sequence ID" value="MBO8407380.1"/>
    <property type="molecule type" value="Genomic_DNA"/>
</dbReference>
<evidence type="ECO:0000313" key="2">
    <source>
        <dbReference type="EMBL" id="MBO8407380.1"/>
    </source>
</evidence>
<keyword evidence="1" id="KW-1133">Transmembrane helix</keyword>
<keyword evidence="1" id="KW-0812">Transmembrane</keyword>
<accession>A0A940DE92</accession>
<proteinExistence type="predicted"/>
<feature type="transmembrane region" description="Helical" evidence="1">
    <location>
        <begin position="16"/>
        <end position="35"/>
    </location>
</feature>